<comment type="similarity">
    <text evidence="2 7">Belongs to the phosphohexose mutase family.</text>
</comment>
<dbReference type="GO" id="GO:0000287">
    <property type="term" value="F:magnesium ion binding"/>
    <property type="evidence" value="ECO:0007669"/>
    <property type="project" value="InterPro"/>
</dbReference>
<keyword evidence="4 7" id="KW-0479">Metal-binding</keyword>
<dbReference type="InterPro" id="IPR005844">
    <property type="entry name" value="A-D-PHexomutase_a/b/a-I"/>
</dbReference>
<protein>
    <submittedName>
        <fullName evidence="12">Phosphomannomutase</fullName>
    </submittedName>
</protein>
<feature type="domain" description="Alpha-D-phosphohexomutase alpha/beta/alpha" evidence="10">
    <location>
        <begin position="152"/>
        <end position="251"/>
    </location>
</feature>
<evidence type="ECO:0000313" key="12">
    <source>
        <dbReference type="EMBL" id="MBI1755546.1"/>
    </source>
</evidence>
<proteinExistence type="inferred from homology"/>
<name>A0A931LYL6_FIMGI</name>
<evidence type="ECO:0000259" key="9">
    <source>
        <dbReference type="Pfam" id="PF02878"/>
    </source>
</evidence>
<dbReference type="Pfam" id="PF00408">
    <property type="entry name" value="PGM_PMM_IV"/>
    <property type="match status" value="1"/>
</dbReference>
<keyword evidence="6" id="KW-0413">Isomerase</keyword>
<dbReference type="Gene3D" id="3.40.120.10">
    <property type="entry name" value="Alpha-D-Glucose-1,6-Bisphosphate, subunit A, domain 3"/>
    <property type="match status" value="3"/>
</dbReference>
<evidence type="ECO:0000256" key="6">
    <source>
        <dbReference type="ARBA" id="ARBA00023235"/>
    </source>
</evidence>
<dbReference type="InterPro" id="IPR005845">
    <property type="entry name" value="A-D-PHexomutase_a/b/a-II"/>
</dbReference>
<dbReference type="Pfam" id="PF02878">
    <property type="entry name" value="PGM_PMM_I"/>
    <property type="match status" value="1"/>
</dbReference>
<comment type="cofactor">
    <cofactor evidence="1">
        <name>Mg(2+)</name>
        <dbReference type="ChEBI" id="CHEBI:18420"/>
    </cofactor>
</comment>
<evidence type="ECO:0000256" key="3">
    <source>
        <dbReference type="ARBA" id="ARBA00022553"/>
    </source>
</evidence>
<evidence type="ECO:0000256" key="2">
    <source>
        <dbReference type="ARBA" id="ARBA00010231"/>
    </source>
</evidence>
<dbReference type="InterPro" id="IPR036900">
    <property type="entry name" value="A-D-PHexomutase_C_sf"/>
</dbReference>
<dbReference type="Pfam" id="PF02879">
    <property type="entry name" value="PGM_PMM_II"/>
    <property type="match status" value="1"/>
</dbReference>
<dbReference type="AlphaFoldDB" id="A0A931LYL6"/>
<dbReference type="InterPro" id="IPR005843">
    <property type="entry name" value="A-D-PHexomutase_C"/>
</dbReference>
<dbReference type="SUPFAM" id="SSF55957">
    <property type="entry name" value="Phosphoglucomutase, C-terminal domain"/>
    <property type="match status" value="1"/>
</dbReference>
<evidence type="ECO:0000256" key="1">
    <source>
        <dbReference type="ARBA" id="ARBA00001946"/>
    </source>
</evidence>
<dbReference type="InterPro" id="IPR016055">
    <property type="entry name" value="A-D-PHexomutase_a/b/a-I/II/III"/>
</dbReference>
<sequence>MGSLLPCFKAYDVRGKVPGELNADIAEAIGRAYADQTGAHKVCIGYDIRLSGPELCDALTRGLNAAGVEVIRLGMVGTEMVYFATAHYGFDGGMMITASHNPPEYNGIKMVRQESRPISSDTGLGDIERRAFERKWERTGQGGTRDLDCYEDFIRHLLDVVKPGELKPLKVLCDAGNGAAGRSLEKLLPHLPLRVTPRLFEPDGRFPNGVPNPILEASRAGTQKAMAGGDFDFGVAWDGDYDRCFFFDGHGAFIEGYYIVGLLAHAILAAHPGATIVYDPRLTWNTLEIVARLGGRAVICKSGHAFIKEKMRAEDAIYGGEMSAHHYFKAHWYCDSGMIPFLLVARLVSQSGRALGDLVREMERNYPCSGEVNSNVTDVPAVLARIEAAHADGKHDKLDGLSVEYPEWRFNLRGSNTEPVIRLNVESRGDRPLMERKTAELLASFAPSLE</sequence>
<gene>
    <name evidence="12" type="ORF">HYR64_00375</name>
</gene>
<keyword evidence="3" id="KW-0597">Phosphoprotein</keyword>
<dbReference type="GO" id="GO:0005975">
    <property type="term" value="P:carbohydrate metabolic process"/>
    <property type="evidence" value="ECO:0007669"/>
    <property type="project" value="InterPro"/>
</dbReference>
<keyword evidence="5 7" id="KW-0460">Magnesium</keyword>
<dbReference type="PRINTS" id="PR00509">
    <property type="entry name" value="PGMPMM"/>
</dbReference>
<dbReference type="SUPFAM" id="SSF53738">
    <property type="entry name" value="Phosphoglucomutase, first 3 domains"/>
    <property type="match status" value="3"/>
</dbReference>
<reference evidence="12" key="1">
    <citation type="submission" date="2020-07" db="EMBL/GenBank/DDBJ databases">
        <title>Huge and variable diversity of episymbiotic CPR bacteria and DPANN archaea in groundwater ecosystems.</title>
        <authorList>
            <person name="He C.Y."/>
            <person name="Keren R."/>
            <person name="Whittaker M."/>
            <person name="Farag I.F."/>
            <person name="Doudna J."/>
            <person name="Cate J.H.D."/>
            <person name="Banfield J.F."/>
        </authorList>
    </citation>
    <scope>NUCLEOTIDE SEQUENCE</scope>
    <source>
        <strain evidence="12">NC_groundwater_17_Pr7_B-0.1um_64_12</strain>
    </source>
</reference>
<dbReference type="InterPro" id="IPR016066">
    <property type="entry name" value="A-D-PHexomutase_CS"/>
</dbReference>
<dbReference type="Pfam" id="PF02880">
    <property type="entry name" value="PGM_PMM_III"/>
    <property type="match status" value="1"/>
</dbReference>
<evidence type="ECO:0000256" key="7">
    <source>
        <dbReference type="RuleBase" id="RU004326"/>
    </source>
</evidence>
<dbReference type="GO" id="GO:0016868">
    <property type="term" value="F:intramolecular phosphotransferase activity"/>
    <property type="evidence" value="ECO:0007669"/>
    <property type="project" value="InterPro"/>
</dbReference>
<evidence type="ECO:0000259" key="8">
    <source>
        <dbReference type="Pfam" id="PF00408"/>
    </source>
</evidence>
<dbReference type="Gene3D" id="3.30.310.50">
    <property type="entry name" value="Alpha-D-phosphohexomutase, C-terminal domain"/>
    <property type="match status" value="1"/>
</dbReference>
<comment type="caution">
    <text evidence="12">The sequence shown here is derived from an EMBL/GenBank/DDBJ whole genome shotgun (WGS) entry which is preliminary data.</text>
</comment>
<feature type="domain" description="Alpha-D-phosphohexomutase alpha/beta/alpha" evidence="11">
    <location>
        <begin position="256"/>
        <end position="363"/>
    </location>
</feature>
<dbReference type="PANTHER" id="PTHR43771:SF1">
    <property type="entry name" value="PHOSPHOMANNOMUTASE"/>
    <property type="match status" value="1"/>
</dbReference>
<organism evidence="12 13">
    <name type="scientific">Fimbriimonas ginsengisoli</name>
    <dbReference type="NCBI Taxonomy" id="1005039"/>
    <lineage>
        <taxon>Bacteria</taxon>
        <taxon>Bacillati</taxon>
        <taxon>Armatimonadota</taxon>
        <taxon>Fimbriimonadia</taxon>
        <taxon>Fimbriimonadales</taxon>
        <taxon>Fimbriimonadaceae</taxon>
        <taxon>Fimbriimonas</taxon>
    </lineage>
</organism>
<dbReference type="CDD" id="cd03089">
    <property type="entry name" value="PMM_PGM"/>
    <property type="match status" value="1"/>
</dbReference>
<dbReference type="EMBL" id="JACOSL010000003">
    <property type="protein sequence ID" value="MBI1755546.1"/>
    <property type="molecule type" value="Genomic_DNA"/>
</dbReference>
<evidence type="ECO:0000256" key="4">
    <source>
        <dbReference type="ARBA" id="ARBA00022723"/>
    </source>
</evidence>
<evidence type="ECO:0000313" key="13">
    <source>
        <dbReference type="Proteomes" id="UP000727962"/>
    </source>
</evidence>
<dbReference type="InterPro" id="IPR005841">
    <property type="entry name" value="Alpha-D-phosphohexomutase_SF"/>
</dbReference>
<evidence type="ECO:0000259" key="11">
    <source>
        <dbReference type="Pfam" id="PF02880"/>
    </source>
</evidence>
<dbReference type="PROSITE" id="PS00710">
    <property type="entry name" value="PGM_PMM"/>
    <property type="match status" value="1"/>
</dbReference>
<feature type="domain" description="Alpha-D-phosphohexomutase C-terminal" evidence="8">
    <location>
        <begin position="371"/>
        <end position="437"/>
    </location>
</feature>
<feature type="domain" description="Alpha-D-phosphohexomutase alpha/beta/alpha" evidence="9">
    <location>
        <begin position="8"/>
        <end position="134"/>
    </location>
</feature>
<dbReference type="PANTHER" id="PTHR43771">
    <property type="entry name" value="PHOSPHOMANNOMUTASE"/>
    <property type="match status" value="1"/>
</dbReference>
<dbReference type="Proteomes" id="UP000727962">
    <property type="component" value="Unassembled WGS sequence"/>
</dbReference>
<dbReference type="InterPro" id="IPR005846">
    <property type="entry name" value="A-D-PHexomutase_a/b/a-III"/>
</dbReference>
<accession>A0A931LYL6</accession>
<evidence type="ECO:0000256" key="5">
    <source>
        <dbReference type="ARBA" id="ARBA00022842"/>
    </source>
</evidence>
<evidence type="ECO:0000259" key="10">
    <source>
        <dbReference type="Pfam" id="PF02879"/>
    </source>
</evidence>